<dbReference type="EMBL" id="FOYV01000001">
    <property type="protein sequence ID" value="SFR38385.1"/>
    <property type="molecule type" value="Genomic_DNA"/>
</dbReference>
<dbReference type="AlphaFoldDB" id="A0A1I6G873"/>
<evidence type="ECO:0000313" key="2">
    <source>
        <dbReference type="Proteomes" id="UP000199290"/>
    </source>
</evidence>
<gene>
    <name evidence="1" type="ORF">SAMN04488073_0180</name>
</gene>
<organism evidence="1 2">
    <name type="scientific">Marinobacter gudaonensis</name>
    <dbReference type="NCBI Taxonomy" id="375760"/>
    <lineage>
        <taxon>Bacteria</taxon>
        <taxon>Pseudomonadati</taxon>
        <taxon>Pseudomonadota</taxon>
        <taxon>Gammaproteobacteria</taxon>
        <taxon>Pseudomonadales</taxon>
        <taxon>Marinobacteraceae</taxon>
        <taxon>Marinobacter</taxon>
    </lineage>
</organism>
<name>A0A1I6G873_9GAMM</name>
<reference evidence="2" key="1">
    <citation type="submission" date="2016-10" db="EMBL/GenBank/DDBJ databases">
        <authorList>
            <person name="Varghese N."/>
            <person name="Submissions S."/>
        </authorList>
    </citation>
    <scope>NUCLEOTIDE SEQUENCE [LARGE SCALE GENOMIC DNA]</scope>
    <source>
        <strain evidence="2">CGMCC 1.6294</strain>
    </source>
</reference>
<dbReference type="STRING" id="375760.SAMN04488073_0180"/>
<proteinExistence type="predicted"/>
<accession>A0A1I6G873</accession>
<keyword evidence="2" id="KW-1185">Reference proteome</keyword>
<sequence>MKKNSAFVNLFLSEGLQKSPKNRGRPKNLMRSCYISEHCRPVLRENRNFITQI</sequence>
<protein>
    <submittedName>
        <fullName evidence="1">Uncharacterized protein</fullName>
    </submittedName>
</protein>
<evidence type="ECO:0000313" key="1">
    <source>
        <dbReference type="EMBL" id="SFR38385.1"/>
    </source>
</evidence>
<dbReference type="Proteomes" id="UP000199290">
    <property type="component" value="Unassembled WGS sequence"/>
</dbReference>